<dbReference type="KEGG" id="ccz:CCALI_00860"/>
<keyword evidence="1" id="KW-0812">Transmembrane</keyword>
<dbReference type="AlphaFoldDB" id="S0ET98"/>
<dbReference type="RefSeq" id="WP_016482237.1">
    <property type="nucleotide sequence ID" value="NC_021487.1"/>
</dbReference>
<accession>S0ET98</accession>
<evidence type="ECO:0000256" key="1">
    <source>
        <dbReference type="SAM" id="Phobius"/>
    </source>
</evidence>
<evidence type="ECO:0000313" key="2">
    <source>
        <dbReference type="EMBL" id="CCW34683.1"/>
    </source>
</evidence>
<evidence type="ECO:0000313" key="3">
    <source>
        <dbReference type="Proteomes" id="UP000014227"/>
    </source>
</evidence>
<dbReference type="Proteomes" id="UP000014227">
    <property type="component" value="Chromosome I"/>
</dbReference>
<organism evidence="2 3">
    <name type="scientific">Chthonomonas calidirosea (strain DSM 23976 / ICMP 18418 / T49)</name>
    <dbReference type="NCBI Taxonomy" id="1303518"/>
    <lineage>
        <taxon>Bacteria</taxon>
        <taxon>Bacillati</taxon>
        <taxon>Armatimonadota</taxon>
        <taxon>Chthonomonadia</taxon>
        <taxon>Chthonomonadales</taxon>
        <taxon>Chthonomonadaceae</taxon>
        <taxon>Chthonomonas</taxon>
    </lineage>
</organism>
<keyword evidence="3" id="KW-1185">Reference proteome</keyword>
<keyword evidence="1" id="KW-1133">Transmembrane helix</keyword>
<dbReference type="STRING" id="454171.CP488_00296"/>
<protein>
    <submittedName>
        <fullName evidence="2">Uncharacterized protein</fullName>
    </submittedName>
</protein>
<dbReference type="EMBL" id="HF951689">
    <property type="protein sequence ID" value="CCW34683.1"/>
    <property type="molecule type" value="Genomic_DNA"/>
</dbReference>
<sequence length="84" mass="9114">MNKQLLSAAIAFCVIAVLVLGFVIYHFTLGNNRAASPPPQKPNIQNLQQQYSQSYTQGYMYSQSGGGGQVPPYARYYGQGSAGH</sequence>
<proteinExistence type="predicted"/>
<feature type="transmembrane region" description="Helical" evidence="1">
    <location>
        <begin position="6"/>
        <end position="27"/>
    </location>
</feature>
<name>S0ET98_CHTCT</name>
<reference evidence="3" key="1">
    <citation type="submission" date="2013-03" db="EMBL/GenBank/DDBJ databases">
        <title>Genome sequence of Chthonomonas calidirosea, the first sequenced genome from the Armatimonadetes phylum (formally candidate division OP10).</title>
        <authorList>
            <person name="Lee K.C.Y."/>
            <person name="Morgan X.C."/>
            <person name="Dunfield P.F."/>
            <person name="Tamas I."/>
            <person name="Houghton K.M."/>
            <person name="Vyssotski M."/>
            <person name="Ryan J.L.J."/>
            <person name="Lagutin K."/>
            <person name="McDonald I.R."/>
            <person name="Stott M.B."/>
        </authorList>
    </citation>
    <scope>NUCLEOTIDE SEQUENCE [LARGE SCALE GENOMIC DNA]</scope>
    <source>
        <strain evidence="3">DSM 23976 / ICMP 18418 / T49</strain>
    </source>
</reference>
<dbReference type="InParanoid" id="S0ET98"/>
<dbReference type="HOGENOM" id="CLU_2521612_0_0_0"/>
<keyword evidence="1" id="KW-0472">Membrane</keyword>
<gene>
    <name evidence="2" type="ORF">CCALI_00860</name>
</gene>